<dbReference type="AlphaFoldDB" id="A0A942E8A9"/>
<gene>
    <name evidence="2" type="ORF">KD146_14620</name>
</gene>
<feature type="signal peptide" evidence="1">
    <location>
        <begin position="1"/>
        <end position="28"/>
    </location>
</feature>
<protein>
    <submittedName>
        <fullName evidence="2">Tetratricopeptide repeat protein</fullName>
    </submittedName>
</protein>
<dbReference type="Pfam" id="PF14559">
    <property type="entry name" value="TPR_19"/>
    <property type="match status" value="1"/>
</dbReference>
<reference evidence="2" key="1">
    <citation type="submission" date="2021-04" db="EMBL/GenBank/DDBJ databases">
        <title>Devosia litorisediminis sp. nov., isolated from a sand dune.</title>
        <authorList>
            <person name="Park S."/>
            <person name="Yoon J.-H."/>
        </authorList>
    </citation>
    <scope>NUCLEOTIDE SEQUENCE</scope>
    <source>
        <strain evidence="2">BSSL-BM10</strain>
    </source>
</reference>
<proteinExistence type="predicted"/>
<name>A0A942E8A9_9HYPH</name>
<accession>A0A942E8A9</accession>
<evidence type="ECO:0000313" key="2">
    <source>
        <dbReference type="EMBL" id="MBS3849933.1"/>
    </source>
</evidence>
<sequence length="256" mass="27667">MTFRKTRFKALRPLLLAGVAIVVLSGCASNRGSAPSPDYSGLSASQSQASLGELATRYKANPRDKNVVIHYAAALRAVGQPKQAIAVLEVGIDLHPGDADISVAYAKALTADGRFDQSLTVLDNVIRPDVPDWNALLVKGATLDQLGRNGEARQLYTQALTIAPSEASIEANLGLSYAMTNELTTAEHHLRRAVQMRGASSQIRQNLALVVGLQGRFDECRALYAAELPPDQVNNNMAYVRALLTQQNRWDMIAKS</sequence>
<dbReference type="InterPro" id="IPR011990">
    <property type="entry name" value="TPR-like_helical_dom_sf"/>
</dbReference>
<dbReference type="PANTHER" id="PTHR12558:SF13">
    <property type="entry name" value="CELL DIVISION CYCLE PROTEIN 27 HOMOLOG"/>
    <property type="match status" value="1"/>
</dbReference>
<dbReference type="PROSITE" id="PS51257">
    <property type="entry name" value="PROKAR_LIPOPROTEIN"/>
    <property type="match status" value="1"/>
</dbReference>
<dbReference type="PIRSF" id="PIRSF035836">
    <property type="entry name" value="UCP035836"/>
    <property type="match status" value="1"/>
</dbReference>
<dbReference type="InterPro" id="IPR014596">
    <property type="entry name" value="UCP035836"/>
</dbReference>
<keyword evidence="3" id="KW-1185">Reference proteome</keyword>
<dbReference type="SMART" id="SM00028">
    <property type="entry name" value="TPR"/>
    <property type="match status" value="2"/>
</dbReference>
<dbReference type="Gene3D" id="1.25.40.10">
    <property type="entry name" value="Tetratricopeptide repeat domain"/>
    <property type="match status" value="1"/>
</dbReference>
<feature type="chain" id="PRO_5037809983" evidence="1">
    <location>
        <begin position="29"/>
        <end position="256"/>
    </location>
</feature>
<comment type="caution">
    <text evidence="2">The sequence shown here is derived from an EMBL/GenBank/DDBJ whole genome shotgun (WGS) entry which is preliminary data.</text>
</comment>
<dbReference type="RefSeq" id="WP_212659550.1">
    <property type="nucleotide sequence ID" value="NZ_JAGXTP010000002.1"/>
</dbReference>
<evidence type="ECO:0000256" key="1">
    <source>
        <dbReference type="SAM" id="SignalP"/>
    </source>
</evidence>
<dbReference type="SUPFAM" id="SSF48452">
    <property type="entry name" value="TPR-like"/>
    <property type="match status" value="1"/>
</dbReference>
<dbReference type="PANTHER" id="PTHR12558">
    <property type="entry name" value="CELL DIVISION CYCLE 16,23,27"/>
    <property type="match status" value="1"/>
</dbReference>
<organism evidence="2 3">
    <name type="scientific">Devosia litorisediminis</name>
    <dbReference type="NCBI Taxonomy" id="2829817"/>
    <lineage>
        <taxon>Bacteria</taxon>
        <taxon>Pseudomonadati</taxon>
        <taxon>Pseudomonadota</taxon>
        <taxon>Alphaproteobacteria</taxon>
        <taxon>Hyphomicrobiales</taxon>
        <taxon>Devosiaceae</taxon>
        <taxon>Devosia</taxon>
    </lineage>
</organism>
<keyword evidence="1" id="KW-0732">Signal</keyword>
<dbReference type="InterPro" id="IPR019734">
    <property type="entry name" value="TPR_rpt"/>
</dbReference>
<evidence type="ECO:0000313" key="3">
    <source>
        <dbReference type="Proteomes" id="UP000678281"/>
    </source>
</evidence>
<dbReference type="EMBL" id="JAGXTP010000002">
    <property type="protein sequence ID" value="MBS3849933.1"/>
    <property type="molecule type" value="Genomic_DNA"/>
</dbReference>
<dbReference type="Proteomes" id="UP000678281">
    <property type="component" value="Unassembled WGS sequence"/>
</dbReference>